<evidence type="ECO:0000259" key="1">
    <source>
        <dbReference type="Pfam" id="PF18139"/>
    </source>
</evidence>
<evidence type="ECO:0000313" key="3">
    <source>
        <dbReference type="Proteomes" id="UP000472262"/>
    </source>
</evidence>
<dbReference type="Pfam" id="PF18139">
    <property type="entry name" value="LSDAT_euk"/>
    <property type="match status" value="1"/>
</dbReference>
<dbReference type="InterPro" id="IPR041491">
    <property type="entry name" value="TRPM_SLOG"/>
</dbReference>
<protein>
    <recommendedName>
        <fullName evidence="1">TRPM SLOG domain-containing protein</fullName>
    </recommendedName>
</protein>
<reference evidence="2" key="1">
    <citation type="submission" date="2025-08" db="UniProtKB">
        <authorList>
            <consortium name="Ensembl"/>
        </authorList>
    </citation>
    <scope>IDENTIFICATION</scope>
</reference>
<sequence length="45" mass="4939">MKHVGMAVRDYTLSSGLMEGQIVVIGVAPWGVIHNRNALVHPEVR</sequence>
<reference evidence="2" key="2">
    <citation type="submission" date="2025-09" db="UniProtKB">
        <authorList>
            <consortium name="Ensembl"/>
        </authorList>
    </citation>
    <scope>IDENTIFICATION</scope>
</reference>
<evidence type="ECO:0000313" key="2">
    <source>
        <dbReference type="Ensembl" id="ENSSGRP00000012439.1"/>
    </source>
</evidence>
<keyword evidence="3" id="KW-1185">Reference proteome</keyword>
<dbReference type="InParanoid" id="A0A672KJJ2"/>
<accession>A0A672KJJ2</accession>
<dbReference type="AlphaFoldDB" id="A0A672KJJ2"/>
<proteinExistence type="predicted"/>
<name>A0A672KJJ2_SINGR</name>
<feature type="domain" description="TRPM SLOG" evidence="1">
    <location>
        <begin position="1"/>
        <end position="43"/>
    </location>
</feature>
<organism evidence="2 3">
    <name type="scientific">Sinocyclocheilus grahami</name>
    <name type="common">Dianchi golden-line fish</name>
    <name type="synonym">Barbus grahami</name>
    <dbReference type="NCBI Taxonomy" id="75366"/>
    <lineage>
        <taxon>Eukaryota</taxon>
        <taxon>Metazoa</taxon>
        <taxon>Chordata</taxon>
        <taxon>Craniata</taxon>
        <taxon>Vertebrata</taxon>
        <taxon>Euteleostomi</taxon>
        <taxon>Actinopterygii</taxon>
        <taxon>Neopterygii</taxon>
        <taxon>Teleostei</taxon>
        <taxon>Ostariophysi</taxon>
        <taxon>Cypriniformes</taxon>
        <taxon>Cyprinidae</taxon>
        <taxon>Cyprininae</taxon>
        <taxon>Sinocyclocheilus</taxon>
    </lineage>
</organism>
<dbReference type="Proteomes" id="UP000472262">
    <property type="component" value="Unassembled WGS sequence"/>
</dbReference>
<dbReference type="Ensembl" id="ENSSGRT00000013474.1">
    <property type="protein sequence ID" value="ENSSGRP00000012439.1"/>
    <property type="gene ID" value="ENSSGRG00000008015.1"/>
</dbReference>